<dbReference type="FunFam" id="3.40.50.720:FF:000047">
    <property type="entry name" value="NADP-dependent L-serine/L-allo-threonine dehydrogenase"/>
    <property type="match status" value="1"/>
</dbReference>
<organism evidence="4">
    <name type="scientific">Graphocephala atropunctata</name>
    <dbReference type="NCBI Taxonomy" id="36148"/>
    <lineage>
        <taxon>Eukaryota</taxon>
        <taxon>Metazoa</taxon>
        <taxon>Ecdysozoa</taxon>
        <taxon>Arthropoda</taxon>
        <taxon>Hexapoda</taxon>
        <taxon>Insecta</taxon>
        <taxon>Pterygota</taxon>
        <taxon>Neoptera</taxon>
        <taxon>Paraneoptera</taxon>
        <taxon>Hemiptera</taxon>
        <taxon>Auchenorrhyncha</taxon>
        <taxon>Membracoidea</taxon>
        <taxon>Cicadellidae</taxon>
        <taxon>Cicadellinae</taxon>
        <taxon>Cicadellini</taxon>
        <taxon>Graphocephala</taxon>
    </lineage>
</organism>
<protein>
    <submittedName>
        <fullName evidence="4">Uncharacterized protein</fullName>
    </submittedName>
</protein>
<dbReference type="PRINTS" id="PR00081">
    <property type="entry name" value="GDHRDH"/>
</dbReference>
<accession>A0A1B6L0L4</accession>
<dbReference type="PANTHER" id="PTHR43115:SF4">
    <property type="entry name" value="DEHYDROGENASE_REDUCTASE SDR FAMILY MEMBER 11"/>
    <property type="match status" value="1"/>
</dbReference>
<dbReference type="InterPro" id="IPR002347">
    <property type="entry name" value="SDR_fam"/>
</dbReference>
<evidence type="ECO:0000256" key="1">
    <source>
        <dbReference type="ARBA" id="ARBA00006484"/>
    </source>
</evidence>
<keyword evidence="2" id="KW-0560">Oxidoreductase</keyword>
<dbReference type="EMBL" id="GEBQ01022761">
    <property type="protein sequence ID" value="JAT17216.1"/>
    <property type="molecule type" value="Transcribed_RNA"/>
</dbReference>
<dbReference type="PANTHER" id="PTHR43115">
    <property type="entry name" value="DEHYDROGENASE/REDUCTASE SDR FAMILY MEMBER 11"/>
    <property type="match status" value="1"/>
</dbReference>
<evidence type="ECO:0000313" key="4">
    <source>
        <dbReference type="EMBL" id="JAT17216.1"/>
    </source>
</evidence>
<comment type="similarity">
    <text evidence="1 3">Belongs to the short-chain dehydrogenases/reductases (SDR) family.</text>
</comment>
<evidence type="ECO:0000256" key="3">
    <source>
        <dbReference type="RuleBase" id="RU000363"/>
    </source>
</evidence>
<dbReference type="AlphaFoldDB" id="A0A1B6L0L4"/>
<evidence type="ECO:0000256" key="2">
    <source>
        <dbReference type="ARBA" id="ARBA00023002"/>
    </source>
</evidence>
<dbReference type="GO" id="GO:0016616">
    <property type="term" value="F:oxidoreductase activity, acting on the CH-OH group of donors, NAD or NADP as acceptor"/>
    <property type="evidence" value="ECO:0007669"/>
    <property type="project" value="UniProtKB-ARBA"/>
</dbReference>
<gene>
    <name evidence="4" type="ORF">g.4635</name>
</gene>
<dbReference type="SUPFAM" id="SSF51735">
    <property type="entry name" value="NAD(P)-binding Rossmann-fold domains"/>
    <property type="match status" value="1"/>
</dbReference>
<proteinExistence type="inferred from homology"/>
<name>A0A1B6L0L4_9HEMI</name>
<dbReference type="PRINTS" id="PR00080">
    <property type="entry name" value="SDRFAMILY"/>
</dbReference>
<dbReference type="Pfam" id="PF00106">
    <property type="entry name" value="adh_short"/>
    <property type="match status" value="1"/>
</dbReference>
<dbReference type="InterPro" id="IPR036291">
    <property type="entry name" value="NAD(P)-bd_dom_sf"/>
</dbReference>
<sequence length="243" mass="26109">MERWDGKVAVVTGAGSGIGKAIAHTLVSHGVTVVGVGRSIEALKKVADHCKGKKGQFFPKAIDINNEVQVVALFHRISAKLGGVHILINCAGVLVDSSLIDGKTVAWRAQLESQIFGLSICSREAIRSMKHSQNEGAIININSTGGHYIPLTPMPPMYTVAKHGITTLTELLRRELAGQKLRVRITSLSPGFVKTEKVAVIPAFKNQPLLELQDVSNAVVFALSAPQHLEISELTLRAHGSDF</sequence>
<reference evidence="4" key="1">
    <citation type="submission" date="2015-11" db="EMBL/GenBank/DDBJ databases">
        <title>De novo transcriptome assembly of four potential Pierce s Disease insect vectors from Arizona vineyards.</title>
        <authorList>
            <person name="Tassone E.E."/>
        </authorList>
    </citation>
    <scope>NUCLEOTIDE SEQUENCE</scope>
</reference>
<dbReference type="Gene3D" id="3.40.50.720">
    <property type="entry name" value="NAD(P)-binding Rossmann-like Domain"/>
    <property type="match status" value="1"/>
</dbReference>